<dbReference type="AlphaFoldDB" id="A0AAN6XGJ8"/>
<organism evidence="2 3">
    <name type="scientific">Triangularia verruculosa</name>
    <dbReference type="NCBI Taxonomy" id="2587418"/>
    <lineage>
        <taxon>Eukaryota</taxon>
        <taxon>Fungi</taxon>
        <taxon>Dikarya</taxon>
        <taxon>Ascomycota</taxon>
        <taxon>Pezizomycotina</taxon>
        <taxon>Sordariomycetes</taxon>
        <taxon>Sordariomycetidae</taxon>
        <taxon>Sordariales</taxon>
        <taxon>Podosporaceae</taxon>
        <taxon>Triangularia</taxon>
    </lineage>
</organism>
<protein>
    <recommendedName>
        <fullName evidence="4">Secreted protein</fullName>
    </recommendedName>
</protein>
<feature type="signal peptide" evidence="1">
    <location>
        <begin position="1"/>
        <end position="15"/>
    </location>
</feature>
<evidence type="ECO:0008006" key="4">
    <source>
        <dbReference type="Google" id="ProtNLM"/>
    </source>
</evidence>
<comment type="caution">
    <text evidence="2">The sequence shown here is derived from an EMBL/GenBank/DDBJ whole genome shotgun (WGS) entry which is preliminary data.</text>
</comment>
<gene>
    <name evidence="2" type="ORF">QBC40DRAFT_280462</name>
</gene>
<evidence type="ECO:0000313" key="3">
    <source>
        <dbReference type="Proteomes" id="UP001303160"/>
    </source>
</evidence>
<reference evidence="2" key="2">
    <citation type="submission" date="2023-05" db="EMBL/GenBank/DDBJ databases">
        <authorList>
            <consortium name="Lawrence Berkeley National Laboratory"/>
            <person name="Steindorff A."/>
            <person name="Hensen N."/>
            <person name="Bonometti L."/>
            <person name="Westerberg I."/>
            <person name="Brannstrom I.O."/>
            <person name="Guillou S."/>
            <person name="Cros-Aarteil S."/>
            <person name="Calhoun S."/>
            <person name="Haridas S."/>
            <person name="Kuo A."/>
            <person name="Mondo S."/>
            <person name="Pangilinan J."/>
            <person name="Riley R."/>
            <person name="Labutti K."/>
            <person name="Andreopoulos B."/>
            <person name="Lipzen A."/>
            <person name="Chen C."/>
            <person name="Yanf M."/>
            <person name="Daum C."/>
            <person name="Ng V."/>
            <person name="Clum A."/>
            <person name="Ohm R."/>
            <person name="Martin F."/>
            <person name="Silar P."/>
            <person name="Natvig D."/>
            <person name="Lalanne C."/>
            <person name="Gautier V."/>
            <person name="Ament-Velasquez S.L."/>
            <person name="Kruys A."/>
            <person name="Hutchinson M.I."/>
            <person name="Powell A.J."/>
            <person name="Barry K."/>
            <person name="Miller A.N."/>
            <person name="Grigoriev I.V."/>
            <person name="Debuchy R."/>
            <person name="Gladieux P."/>
            <person name="Thoren M.H."/>
            <person name="Johannesson H."/>
        </authorList>
    </citation>
    <scope>NUCLEOTIDE SEQUENCE</scope>
    <source>
        <strain evidence="2">CBS 315.58</strain>
    </source>
</reference>
<dbReference type="Proteomes" id="UP001303160">
    <property type="component" value="Unassembled WGS sequence"/>
</dbReference>
<sequence length="93" mass="10300">MAFLILAVLCRLNLGTDINFLGCYFDDLMSHTSSSRCLGRILICSDSCSIPARATRWCGGAFGPSGAFRIHRGLDQSAGSHEFGHNYRRRCRN</sequence>
<keyword evidence="3" id="KW-1185">Reference proteome</keyword>
<evidence type="ECO:0000256" key="1">
    <source>
        <dbReference type="SAM" id="SignalP"/>
    </source>
</evidence>
<keyword evidence="1" id="KW-0732">Signal</keyword>
<feature type="chain" id="PRO_5042845525" description="Secreted protein" evidence="1">
    <location>
        <begin position="16"/>
        <end position="93"/>
    </location>
</feature>
<proteinExistence type="predicted"/>
<evidence type="ECO:0000313" key="2">
    <source>
        <dbReference type="EMBL" id="KAK4200219.1"/>
    </source>
</evidence>
<dbReference type="EMBL" id="MU863922">
    <property type="protein sequence ID" value="KAK4200219.1"/>
    <property type="molecule type" value="Genomic_DNA"/>
</dbReference>
<reference evidence="2" key="1">
    <citation type="journal article" date="2023" name="Mol. Phylogenet. Evol.">
        <title>Genome-scale phylogeny and comparative genomics of the fungal order Sordariales.</title>
        <authorList>
            <person name="Hensen N."/>
            <person name="Bonometti L."/>
            <person name="Westerberg I."/>
            <person name="Brannstrom I.O."/>
            <person name="Guillou S."/>
            <person name="Cros-Aarteil S."/>
            <person name="Calhoun S."/>
            <person name="Haridas S."/>
            <person name="Kuo A."/>
            <person name="Mondo S."/>
            <person name="Pangilinan J."/>
            <person name="Riley R."/>
            <person name="LaButti K."/>
            <person name="Andreopoulos B."/>
            <person name="Lipzen A."/>
            <person name="Chen C."/>
            <person name="Yan M."/>
            <person name="Daum C."/>
            <person name="Ng V."/>
            <person name="Clum A."/>
            <person name="Steindorff A."/>
            <person name="Ohm R.A."/>
            <person name="Martin F."/>
            <person name="Silar P."/>
            <person name="Natvig D.O."/>
            <person name="Lalanne C."/>
            <person name="Gautier V."/>
            <person name="Ament-Velasquez S.L."/>
            <person name="Kruys A."/>
            <person name="Hutchinson M.I."/>
            <person name="Powell A.J."/>
            <person name="Barry K."/>
            <person name="Miller A.N."/>
            <person name="Grigoriev I.V."/>
            <person name="Debuchy R."/>
            <person name="Gladieux P."/>
            <person name="Hiltunen Thoren M."/>
            <person name="Johannesson H."/>
        </authorList>
    </citation>
    <scope>NUCLEOTIDE SEQUENCE</scope>
    <source>
        <strain evidence="2">CBS 315.58</strain>
    </source>
</reference>
<feature type="non-terminal residue" evidence="2">
    <location>
        <position position="93"/>
    </location>
</feature>
<name>A0AAN6XGJ8_9PEZI</name>
<accession>A0AAN6XGJ8</accession>